<keyword evidence="1" id="KW-0732">Signal</keyword>
<evidence type="ECO:0000313" key="2">
    <source>
        <dbReference type="EMBL" id="SMX49773.1"/>
    </source>
</evidence>
<evidence type="ECO:0000313" key="3">
    <source>
        <dbReference type="Proteomes" id="UP000207598"/>
    </source>
</evidence>
<name>A0A238L3W5_9RHOB</name>
<feature type="signal peptide" evidence="1">
    <location>
        <begin position="1"/>
        <end position="19"/>
    </location>
</feature>
<dbReference type="Proteomes" id="UP000207598">
    <property type="component" value="Unassembled WGS sequence"/>
</dbReference>
<evidence type="ECO:0000256" key="1">
    <source>
        <dbReference type="SAM" id="SignalP"/>
    </source>
</evidence>
<dbReference type="EMBL" id="FXYF01000017">
    <property type="protein sequence ID" value="SMX49773.1"/>
    <property type="molecule type" value="Genomic_DNA"/>
</dbReference>
<dbReference type="AlphaFoldDB" id="A0A238L3W5"/>
<evidence type="ECO:0008006" key="4">
    <source>
        <dbReference type="Google" id="ProtNLM"/>
    </source>
</evidence>
<accession>A0A238L3W5</accession>
<reference evidence="2 3" key="1">
    <citation type="submission" date="2017-05" db="EMBL/GenBank/DDBJ databases">
        <authorList>
            <person name="Song R."/>
            <person name="Chenine A.L."/>
            <person name="Ruprecht R.M."/>
        </authorList>
    </citation>
    <scope>NUCLEOTIDE SEQUENCE [LARGE SCALE GENOMIC DNA]</scope>
    <source>
        <strain evidence="2 3">CECT 8898</strain>
    </source>
</reference>
<protein>
    <recommendedName>
        <fullName evidence="4">Lysozyme inhibitor LprI N-terminal domain-containing protein</fullName>
    </recommendedName>
</protein>
<feature type="chain" id="PRO_5012444082" description="Lysozyme inhibitor LprI N-terminal domain-containing protein" evidence="1">
    <location>
        <begin position="20"/>
        <end position="139"/>
    </location>
</feature>
<sequence>MRLSNIAILVVLGAGSALSEGAPNVSTDLTVDIAPQRYRICNDRTARPAWMDELHPREAYKALTMMDLYELRAWERIAETEDCSCETRFPGWDEVSAEYAERFATSSNAEHTQAQLHIRRERNDIRQGVQDICEAQGNW</sequence>
<dbReference type="OrthoDB" id="7854171at2"/>
<proteinExistence type="predicted"/>
<organism evidence="2 3">
    <name type="scientific">Maliponia aquimaris</name>
    <dbReference type="NCBI Taxonomy" id="1673631"/>
    <lineage>
        <taxon>Bacteria</taxon>
        <taxon>Pseudomonadati</taxon>
        <taxon>Pseudomonadota</taxon>
        <taxon>Alphaproteobacteria</taxon>
        <taxon>Rhodobacterales</taxon>
        <taxon>Paracoccaceae</taxon>
        <taxon>Maliponia</taxon>
    </lineage>
</organism>
<gene>
    <name evidence="2" type="ORF">MAA8898_04437</name>
</gene>
<keyword evidence="3" id="KW-1185">Reference proteome</keyword>